<evidence type="ECO:0000256" key="1">
    <source>
        <dbReference type="SAM" id="SignalP"/>
    </source>
</evidence>
<dbReference type="Gene3D" id="2.40.160.60">
    <property type="entry name" value="Outer membrane protein transport protein (OMPP1/FadL/TodX)"/>
    <property type="match status" value="1"/>
</dbReference>
<comment type="caution">
    <text evidence="2">The sequence shown here is derived from an EMBL/GenBank/DDBJ whole genome shotgun (WGS) entry which is preliminary data.</text>
</comment>
<feature type="signal peptide" evidence="1">
    <location>
        <begin position="1"/>
        <end position="27"/>
    </location>
</feature>
<name>A0A538U6F7_UNCEI</name>
<proteinExistence type="predicted"/>
<organism evidence="2 3">
    <name type="scientific">Eiseniibacteriota bacterium</name>
    <dbReference type="NCBI Taxonomy" id="2212470"/>
    <lineage>
        <taxon>Bacteria</taxon>
        <taxon>Candidatus Eiseniibacteriota</taxon>
    </lineage>
</organism>
<dbReference type="AlphaFoldDB" id="A0A538U6F7"/>
<dbReference type="EMBL" id="VBPA01000123">
    <property type="protein sequence ID" value="TMQ71470.1"/>
    <property type="molecule type" value="Genomic_DNA"/>
</dbReference>
<evidence type="ECO:0000313" key="2">
    <source>
        <dbReference type="EMBL" id="TMQ71470.1"/>
    </source>
</evidence>
<accession>A0A538U6F7</accession>
<gene>
    <name evidence="2" type="ORF">E6K80_05460</name>
</gene>
<evidence type="ECO:0000313" key="3">
    <source>
        <dbReference type="Proteomes" id="UP000319836"/>
    </source>
</evidence>
<dbReference type="NCBIfam" id="NF033709">
    <property type="entry name" value="PorV_fam"/>
    <property type="match status" value="1"/>
</dbReference>
<keyword evidence="1" id="KW-0732">Signal</keyword>
<sequence length="308" mass="32009">MSKIQAIGRVVAYAAAALFMSALSARAETPGFTFLEVPAGARASAMGGAYASLAEGVEAGFWNPAGLAGVHGIQIEASHYEFLEHLRHAQFGVGGKLFGGGVSATLRAMYSEPITERDALGNETGTFGAHDLELALGYGRAVRPGLRLGGTAQVVREGIAQFAATTWALGGGATWDPARWPRLRTTVSFHNLGPAAAYAFDGARGQPVHLPAAVQAGASYGATMGGLDLRGALETRVTQGRAGIGMIGAEISHPSGAAIRAGFRLNDEATNFSVGAGYSTQGLRLDYAFVPYRLELGETHRLSLSAQF</sequence>
<protein>
    <submittedName>
        <fullName evidence="2">PorV/PorQ family protein</fullName>
    </submittedName>
</protein>
<dbReference type="Proteomes" id="UP000319836">
    <property type="component" value="Unassembled WGS sequence"/>
</dbReference>
<feature type="chain" id="PRO_5021838376" evidence="1">
    <location>
        <begin position="28"/>
        <end position="308"/>
    </location>
</feature>
<dbReference type="SUPFAM" id="SSF56935">
    <property type="entry name" value="Porins"/>
    <property type="match status" value="1"/>
</dbReference>
<reference evidence="2 3" key="1">
    <citation type="journal article" date="2019" name="Nat. Microbiol.">
        <title>Mediterranean grassland soil C-N compound turnover is dependent on rainfall and depth, and is mediated by genomically divergent microorganisms.</title>
        <authorList>
            <person name="Diamond S."/>
            <person name="Andeer P.F."/>
            <person name="Li Z."/>
            <person name="Crits-Christoph A."/>
            <person name="Burstein D."/>
            <person name="Anantharaman K."/>
            <person name="Lane K.R."/>
            <person name="Thomas B.C."/>
            <person name="Pan C."/>
            <person name="Northen T.R."/>
            <person name="Banfield J.F."/>
        </authorList>
    </citation>
    <scope>NUCLEOTIDE SEQUENCE [LARGE SCALE GENOMIC DNA]</scope>
    <source>
        <strain evidence="2">WS_10</strain>
    </source>
</reference>